<dbReference type="PANTHER" id="PTHR47199:SF2">
    <property type="entry name" value="PHOTOSYSTEM II STABILITY_ASSEMBLY FACTOR HCF136, CHLOROPLASTIC"/>
    <property type="match status" value="1"/>
</dbReference>
<feature type="compositionally biased region" description="Polar residues" evidence="3">
    <location>
        <begin position="32"/>
        <end position="41"/>
    </location>
</feature>
<dbReference type="CDD" id="cd15482">
    <property type="entry name" value="Sialidase_non-viral"/>
    <property type="match status" value="1"/>
</dbReference>
<keyword evidence="2" id="KW-0604">Photosystem II</keyword>
<protein>
    <recommendedName>
        <fullName evidence="4">Photosynthesis system II assembly factor Ycf48/Hcf136-like domain-containing protein</fullName>
    </recommendedName>
</protein>
<feature type="region of interest" description="Disordered" evidence="3">
    <location>
        <begin position="1"/>
        <end position="41"/>
    </location>
</feature>
<organism evidence="5 6">
    <name type="scientific">Nibricoccus aquaticus</name>
    <dbReference type="NCBI Taxonomy" id="2576891"/>
    <lineage>
        <taxon>Bacteria</taxon>
        <taxon>Pseudomonadati</taxon>
        <taxon>Verrucomicrobiota</taxon>
        <taxon>Opitutia</taxon>
        <taxon>Opitutales</taxon>
        <taxon>Opitutaceae</taxon>
        <taxon>Nibricoccus</taxon>
    </lineage>
</organism>
<evidence type="ECO:0000256" key="2">
    <source>
        <dbReference type="ARBA" id="ARBA00023276"/>
    </source>
</evidence>
<dbReference type="AlphaFoldDB" id="A0A290QML0"/>
<dbReference type="SUPFAM" id="SSF110296">
    <property type="entry name" value="Oligoxyloglucan reducing end-specific cellobiohydrolase"/>
    <property type="match status" value="1"/>
</dbReference>
<sequence>MGNAFTRRATSPALSSRRQPEHSGAMRALAGNSHQSSTRSVRNPLPLTLRQLIVLVSLLGLALAPLAHAASPIPHAARGLLLDAALNGHAIVAVGERGAIVRSVDSGETWESLASPTHATLTGIAFANPTIGWVVGHDGVILYTRDGGETWTEQFHAEDRETVFLDVAAIDTARAIAIGAFGVCYTTRDSGRNWLRQHLSEEDNHLNRITHGHDSELFIAGERGTLLRLPAFNKPAERLASPHEASFYGLTPVSTDTLLAYGLRGHIYRSQDDGSSWQRVASPLPALFSNALRLKSGTIILSGQARAFLVSRDAGRTFRAWQPPLTTAVAELLEAPNGLLLAFGEAGVTRLEPPDNNSAPEAPAPLSP</sequence>
<dbReference type="Pfam" id="PF14870">
    <property type="entry name" value="PSII_BNR"/>
    <property type="match status" value="1"/>
</dbReference>
<reference evidence="5 6" key="1">
    <citation type="submission" date="2017-09" db="EMBL/GenBank/DDBJ databases">
        <title>Complete genome sequence of Verrucomicrobial strain HZ-65, isolated from freshwater.</title>
        <authorList>
            <person name="Choi A."/>
        </authorList>
    </citation>
    <scope>NUCLEOTIDE SEQUENCE [LARGE SCALE GENOMIC DNA]</scope>
    <source>
        <strain evidence="5 6">HZ-65</strain>
    </source>
</reference>
<name>A0A290QML0_9BACT</name>
<dbReference type="EMBL" id="CP023344">
    <property type="protein sequence ID" value="ATC65402.1"/>
    <property type="molecule type" value="Genomic_DNA"/>
</dbReference>
<dbReference type="Gene3D" id="2.130.10.10">
    <property type="entry name" value="YVTN repeat-like/Quinoprotein amine dehydrogenase"/>
    <property type="match status" value="2"/>
</dbReference>
<feature type="compositionally biased region" description="Polar residues" evidence="3">
    <location>
        <begin position="8"/>
        <end position="17"/>
    </location>
</feature>
<keyword evidence="1" id="KW-0602">Photosynthesis</keyword>
<dbReference type="InterPro" id="IPR028203">
    <property type="entry name" value="PSII_CF48-like_dom"/>
</dbReference>
<dbReference type="GO" id="GO:0015979">
    <property type="term" value="P:photosynthesis"/>
    <property type="evidence" value="ECO:0007669"/>
    <property type="project" value="UniProtKB-KW"/>
</dbReference>
<evidence type="ECO:0000259" key="4">
    <source>
        <dbReference type="Pfam" id="PF14870"/>
    </source>
</evidence>
<keyword evidence="6" id="KW-1185">Reference proteome</keyword>
<dbReference type="InterPro" id="IPR015943">
    <property type="entry name" value="WD40/YVTN_repeat-like_dom_sf"/>
</dbReference>
<dbReference type="GO" id="GO:0009523">
    <property type="term" value="C:photosystem II"/>
    <property type="evidence" value="ECO:0007669"/>
    <property type="project" value="UniProtKB-KW"/>
</dbReference>
<dbReference type="Proteomes" id="UP000217265">
    <property type="component" value="Chromosome"/>
</dbReference>
<gene>
    <name evidence="5" type="ORF">CMV30_16430</name>
</gene>
<proteinExistence type="predicted"/>
<accession>A0A290QML0</accession>
<evidence type="ECO:0000256" key="1">
    <source>
        <dbReference type="ARBA" id="ARBA00022531"/>
    </source>
</evidence>
<evidence type="ECO:0000313" key="6">
    <source>
        <dbReference type="Proteomes" id="UP000217265"/>
    </source>
</evidence>
<evidence type="ECO:0000313" key="5">
    <source>
        <dbReference type="EMBL" id="ATC65402.1"/>
    </source>
</evidence>
<dbReference type="PANTHER" id="PTHR47199">
    <property type="entry name" value="PHOTOSYSTEM II STABILITY/ASSEMBLY FACTOR HCF136, CHLOROPLASTIC"/>
    <property type="match status" value="1"/>
</dbReference>
<dbReference type="KEGG" id="vbh:CMV30_16430"/>
<evidence type="ECO:0000256" key="3">
    <source>
        <dbReference type="SAM" id="MobiDB-lite"/>
    </source>
</evidence>
<feature type="domain" description="Photosynthesis system II assembly factor Ycf48/Hcf136-like" evidence="4">
    <location>
        <begin position="107"/>
        <end position="201"/>
    </location>
</feature>